<organism evidence="1 2">
    <name type="scientific">Diploptera punctata</name>
    <name type="common">Pacific beetle cockroach</name>
    <dbReference type="NCBI Taxonomy" id="6984"/>
    <lineage>
        <taxon>Eukaryota</taxon>
        <taxon>Metazoa</taxon>
        <taxon>Ecdysozoa</taxon>
        <taxon>Arthropoda</taxon>
        <taxon>Hexapoda</taxon>
        <taxon>Insecta</taxon>
        <taxon>Pterygota</taxon>
        <taxon>Neoptera</taxon>
        <taxon>Polyneoptera</taxon>
        <taxon>Dictyoptera</taxon>
        <taxon>Blattodea</taxon>
        <taxon>Blaberoidea</taxon>
        <taxon>Blaberidae</taxon>
        <taxon>Diplopterinae</taxon>
        <taxon>Diploptera</taxon>
    </lineage>
</organism>
<evidence type="ECO:0000313" key="2">
    <source>
        <dbReference type="Proteomes" id="UP001233999"/>
    </source>
</evidence>
<protein>
    <submittedName>
        <fullName evidence="1">Uncharacterized protein</fullName>
    </submittedName>
</protein>
<reference evidence="1" key="1">
    <citation type="journal article" date="2023" name="IScience">
        <title>Live-bearing cockroach genome reveals convergent evolutionary mechanisms linked to viviparity in insects and beyond.</title>
        <authorList>
            <person name="Fouks B."/>
            <person name="Harrison M.C."/>
            <person name="Mikhailova A.A."/>
            <person name="Marchal E."/>
            <person name="English S."/>
            <person name="Carruthers M."/>
            <person name="Jennings E.C."/>
            <person name="Chiamaka E.L."/>
            <person name="Frigard R.A."/>
            <person name="Pippel M."/>
            <person name="Attardo G.M."/>
            <person name="Benoit J.B."/>
            <person name="Bornberg-Bauer E."/>
            <person name="Tobe S.S."/>
        </authorList>
    </citation>
    <scope>NUCLEOTIDE SEQUENCE</scope>
    <source>
        <strain evidence="1">Stay&amp;Tobe</strain>
    </source>
</reference>
<feature type="non-terminal residue" evidence="1">
    <location>
        <position position="59"/>
    </location>
</feature>
<evidence type="ECO:0000313" key="1">
    <source>
        <dbReference type="EMBL" id="KAJ9600531.1"/>
    </source>
</evidence>
<sequence length="59" mass="6774">MGTEECSDDRRIPSNTLETLRGILISSLSRENLGNIDVQTSLSRRRKVTFQEFHHVDVD</sequence>
<comment type="caution">
    <text evidence="1">The sequence shown here is derived from an EMBL/GenBank/DDBJ whole genome shotgun (WGS) entry which is preliminary data.</text>
</comment>
<dbReference type="EMBL" id="JASPKZ010000372">
    <property type="protein sequence ID" value="KAJ9600531.1"/>
    <property type="molecule type" value="Genomic_DNA"/>
</dbReference>
<dbReference type="Proteomes" id="UP001233999">
    <property type="component" value="Unassembled WGS sequence"/>
</dbReference>
<reference evidence="1" key="2">
    <citation type="submission" date="2023-05" db="EMBL/GenBank/DDBJ databases">
        <authorList>
            <person name="Fouks B."/>
        </authorList>
    </citation>
    <scope>NUCLEOTIDE SEQUENCE</scope>
    <source>
        <strain evidence="1">Stay&amp;Tobe</strain>
        <tissue evidence="1">Testes</tissue>
    </source>
</reference>
<gene>
    <name evidence="1" type="ORF">L9F63_026331</name>
</gene>
<proteinExistence type="predicted"/>
<name>A0AAD8AK22_DIPPU</name>
<keyword evidence="2" id="KW-1185">Reference proteome</keyword>
<dbReference type="AlphaFoldDB" id="A0AAD8AK22"/>
<accession>A0AAD8AK22</accession>